<dbReference type="EMBL" id="CM037025">
    <property type="protein sequence ID" value="KAH7660831.1"/>
    <property type="molecule type" value="Genomic_DNA"/>
</dbReference>
<reference evidence="2" key="1">
    <citation type="journal article" date="2022" name="Nat. Commun.">
        <title>Chromosome evolution and the genetic basis of agronomically important traits in greater yam.</title>
        <authorList>
            <person name="Bredeson J.V."/>
            <person name="Lyons J.B."/>
            <person name="Oniyinde I.O."/>
            <person name="Okereke N.R."/>
            <person name="Kolade O."/>
            <person name="Nnabue I."/>
            <person name="Nwadili C.O."/>
            <person name="Hribova E."/>
            <person name="Parker M."/>
            <person name="Nwogha J."/>
            <person name="Shu S."/>
            <person name="Carlson J."/>
            <person name="Kariba R."/>
            <person name="Muthemba S."/>
            <person name="Knop K."/>
            <person name="Barton G.J."/>
            <person name="Sherwood A.V."/>
            <person name="Lopez-Montes A."/>
            <person name="Asiedu R."/>
            <person name="Jamnadass R."/>
            <person name="Muchugi A."/>
            <person name="Goodstein D."/>
            <person name="Egesi C.N."/>
            <person name="Featherston J."/>
            <person name="Asfaw A."/>
            <person name="Simpson G.G."/>
            <person name="Dolezel J."/>
            <person name="Hendre P.S."/>
            <person name="Van Deynze A."/>
            <person name="Kumar P.L."/>
            <person name="Obidiegwu J.E."/>
            <person name="Bhattacharjee R."/>
            <person name="Rokhsar D.S."/>
        </authorList>
    </citation>
    <scope>NUCLEOTIDE SEQUENCE [LARGE SCALE GENOMIC DNA]</scope>
    <source>
        <strain evidence="2">cv. TDa95/00328</strain>
    </source>
</reference>
<organism evidence="1 2">
    <name type="scientific">Dioscorea alata</name>
    <name type="common">Purple yam</name>
    <dbReference type="NCBI Taxonomy" id="55571"/>
    <lineage>
        <taxon>Eukaryota</taxon>
        <taxon>Viridiplantae</taxon>
        <taxon>Streptophyta</taxon>
        <taxon>Embryophyta</taxon>
        <taxon>Tracheophyta</taxon>
        <taxon>Spermatophyta</taxon>
        <taxon>Magnoliopsida</taxon>
        <taxon>Liliopsida</taxon>
        <taxon>Dioscoreales</taxon>
        <taxon>Dioscoreaceae</taxon>
        <taxon>Dioscorea</taxon>
    </lineage>
</organism>
<protein>
    <submittedName>
        <fullName evidence="1">Exodeoxyribonuclease III protein</fullName>
        <ecNumber evidence="1">3.1.11.2</ecNumber>
    </submittedName>
</protein>
<keyword evidence="2" id="KW-1185">Reference proteome</keyword>
<evidence type="ECO:0000313" key="2">
    <source>
        <dbReference type="Proteomes" id="UP000827976"/>
    </source>
</evidence>
<name>A0ACB7UJZ0_DIOAL</name>
<gene>
    <name evidence="1" type="ORF">IHE45_15G020300</name>
</gene>
<evidence type="ECO:0000313" key="1">
    <source>
        <dbReference type="EMBL" id="KAH7660831.1"/>
    </source>
</evidence>
<sequence>MKILSWNVRGLGRPSKRHLVKDFIFSSRADVVCLQESKLQDLHTSTWRSIGGSRLNTFDFLPALGTSGGIIIAWDSSQVLGTLIHKGTYSLSIKFSNLDNNLI</sequence>
<accession>A0ACB7UJZ0</accession>
<comment type="caution">
    <text evidence="1">The sequence shown here is derived from an EMBL/GenBank/DDBJ whole genome shotgun (WGS) entry which is preliminary data.</text>
</comment>
<dbReference type="Proteomes" id="UP000827976">
    <property type="component" value="Chromosome 15"/>
</dbReference>
<keyword evidence="1" id="KW-0378">Hydrolase</keyword>
<dbReference type="EC" id="3.1.11.2" evidence="1"/>
<proteinExistence type="predicted"/>